<dbReference type="AlphaFoldDB" id="A0A1M6AI63"/>
<dbReference type="PROSITE" id="PS51737">
    <property type="entry name" value="RECOMBINASE_DNA_BIND"/>
    <property type="match status" value="1"/>
</dbReference>
<proteinExistence type="predicted"/>
<feature type="domain" description="Recombinase" evidence="5">
    <location>
        <begin position="163"/>
        <end position="273"/>
    </location>
</feature>
<dbReference type="EMBL" id="FQZN01000001">
    <property type="protein sequence ID" value="SHI36190.1"/>
    <property type="molecule type" value="Genomic_DNA"/>
</dbReference>
<evidence type="ECO:0000256" key="1">
    <source>
        <dbReference type="ARBA" id="ARBA00023125"/>
    </source>
</evidence>
<dbReference type="Gene3D" id="3.90.1750.20">
    <property type="entry name" value="Putative Large Serine Recombinase, Chain B, Domain 2"/>
    <property type="match status" value="1"/>
</dbReference>
<keyword evidence="2" id="KW-0233">DNA recombination</keyword>
<keyword evidence="7" id="KW-1185">Reference proteome</keyword>
<dbReference type="SUPFAM" id="SSF53041">
    <property type="entry name" value="Resolvase-like"/>
    <property type="match status" value="1"/>
</dbReference>
<dbReference type="Pfam" id="PF00239">
    <property type="entry name" value="Resolvase"/>
    <property type="match status" value="1"/>
</dbReference>
<dbReference type="PROSITE" id="PS51736">
    <property type="entry name" value="RECOMBINASES_3"/>
    <property type="match status" value="1"/>
</dbReference>
<dbReference type="InterPro" id="IPR006119">
    <property type="entry name" value="Resolv_N"/>
</dbReference>
<dbReference type="Proteomes" id="UP000184192">
    <property type="component" value="Unassembled WGS sequence"/>
</dbReference>
<dbReference type="InterPro" id="IPR011109">
    <property type="entry name" value="DNA_bind_recombinase_dom"/>
</dbReference>
<evidence type="ECO:0000259" key="4">
    <source>
        <dbReference type="PROSITE" id="PS51736"/>
    </source>
</evidence>
<gene>
    <name evidence="6" type="ORF">SAMN05444350_101267</name>
</gene>
<accession>A0A1M6AI63</accession>
<organism evidence="6 7">
    <name type="scientific">Bacteroides stercorirosoris</name>
    <dbReference type="NCBI Taxonomy" id="871324"/>
    <lineage>
        <taxon>Bacteria</taxon>
        <taxon>Pseudomonadati</taxon>
        <taxon>Bacteroidota</taxon>
        <taxon>Bacteroidia</taxon>
        <taxon>Bacteroidales</taxon>
        <taxon>Bacteroidaceae</taxon>
        <taxon>Bacteroides</taxon>
    </lineage>
</organism>
<feature type="domain" description="Resolvase/invertase-type recombinase catalytic" evidence="4">
    <location>
        <begin position="2"/>
        <end position="155"/>
    </location>
</feature>
<dbReference type="eggNOG" id="COG1961">
    <property type="taxonomic scope" value="Bacteria"/>
</dbReference>
<reference evidence="7" key="1">
    <citation type="submission" date="2016-11" db="EMBL/GenBank/DDBJ databases">
        <authorList>
            <person name="Varghese N."/>
            <person name="Submissions S."/>
        </authorList>
    </citation>
    <scope>NUCLEOTIDE SEQUENCE [LARGE SCALE GENOMIC DNA]</scope>
    <source>
        <strain evidence="7">DSM 26884</strain>
    </source>
</reference>
<evidence type="ECO:0000256" key="3">
    <source>
        <dbReference type="SAM" id="Coils"/>
    </source>
</evidence>
<evidence type="ECO:0000313" key="7">
    <source>
        <dbReference type="Proteomes" id="UP000184192"/>
    </source>
</evidence>
<name>A0A1M6AI63_9BACE</name>
<dbReference type="InterPro" id="IPR038109">
    <property type="entry name" value="DNA_bind_recomb_sf"/>
</dbReference>
<dbReference type="GO" id="GO:0003677">
    <property type="term" value="F:DNA binding"/>
    <property type="evidence" value="ECO:0007669"/>
    <property type="project" value="UniProtKB-KW"/>
</dbReference>
<dbReference type="Pfam" id="PF07508">
    <property type="entry name" value="Recombinase"/>
    <property type="match status" value="1"/>
</dbReference>
<evidence type="ECO:0000259" key="5">
    <source>
        <dbReference type="PROSITE" id="PS51737"/>
    </source>
</evidence>
<dbReference type="InterPro" id="IPR050639">
    <property type="entry name" value="SSR_resolvase"/>
</dbReference>
<evidence type="ECO:0000313" key="6">
    <source>
        <dbReference type="EMBL" id="SHI36190.1"/>
    </source>
</evidence>
<evidence type="ECO:0000256" key="2">
    <source>
        <dbReference type="ARBA" id="ARBA00023172"/>
    </source>
</evidence>
<dbReference type="GO" id="GO:0000150">
    <property type="term" value="F:DNA strand exchange activity"/>
    <property type="evidence" value="ECO:0007669"/>
    <property type="project" value="InterPro"/>
</dbReference>
<keyword evidence="1" id="KW-0238">DNA-binding</keyword>
<feature type="coiled-coil region" evidence="3">
    <location>
        <begin position="346"/>
        <end position="416"/>
    </location>
</feature>
<keyword evidence="3" id="KW-0175">Coiled coil</keyword>
<dbReference type="Gene3D" id="3.40.50.1390">
    <property type="entry name" value="Resolvase, N-terminal catalytic domain"/>
    <property type="match status" value="1"/>
</dbReference>
<protein>
    <submittedName>
        <fullName evidence="6">Site-specific DNA recombinase</fullName>
    </submittedName>
</protein>
<sequence>MKAILLVRVSTKTQDFDEQERAIYEMAIKDGYSPDDIIPICEKESGIKLSEEERAGLNRMKELIETDNAINCVYCWEVSRIARRKKINFSVLDYLINHKVQLVIKEPSIRLFKDNGDIDEGAEMIFTLFSQMAESEMRTKLARWKRTKDAKRKESYYTGGWLLYGYKVDEKTRKIVPDESAAVVEQIFNMYLTGKYSYGSLAKELIHTGIFNYKLSTARSMVSLILNNTAYAGLPSSSNGYNKLRTEGNVYPAIVTLEMIERCKKIAEGNVYKAKKQYNNYYFGKGLLRCPYCGGTMVAKKNNNTYHCQNCDKGFWIQINLVDSILWYTGSMIYLGRMTSNNDEVRKQYQQQLENYDNKITTSENRITAIQNKIDVIEHRAYVDGTLSINKADSFIKELNDKISEENKALNKWKNEQSAVKQMLIDIESKVTGVTLETINNIKDDETRFKIIHEVLDYAFIDKLGAYQYNISIYPTLSEKPLQFLLDTKKNKAYTDLRKVKGINRLQEINCYEQRFKPIRDKQKNREYNVKYCQEHKEENARRQREYRARLKALKEDKK</sequence>
<dbReference type="RefSeq" id="WP_025833221.1">
    <property type="nucleotide sequence ID" value="NZ_FQZN01000001.1"/>
</dbReference>
<dbReference type="SMART" id="SM00857">
    <property type="entry name" value="Resolvase"/>
    <property type="match status" value="1"/>
</dbReference>
<dbReference type="PANTHER" id="PTHR30461">
    <property type="entry name" value="DNA-INVERTASE FROM LAMBDOID PROPHAGE"/>
    <property type="match status" value="1"/>
</dbReference>
<dbReference type="PANTHER" id="PTHR30461:SF2">
    <property type="entry name" value="SERINE RECOMBINASE PINE-RELATED"/>
    <property type="match status" value="1"/>
</dbReference>
<dbReference type="InterPro" id="IPR036162">
    <property type="entry name" value="Resolvase-like_N_sf"/>
</dbReference>
<dbReference type="GeneID" id="92710512"/>